<gene>
    <name evidence="2" type="ORF">SSLN_LOCUS8433</name>
</gene>
<evidence type="ECO:0000256" key="1">
    <source>
        <dbReference type="SAM" id="SignalP"/>
    </source>
</evidence>
<dbReference type="OrthoDB" id="425014at2759"/>
<accession>A0A183SW35</accession>
<evidence type="ECO:0000313" key="3">
    <source>
        <dbReference type="Proteomes" id="UP000275846"/>
    </source>
</evidence>
<evidence type="ECO:0000313" key="4">
    <source>
        <dbReference type="WBParaSite" id="SSLN_0000876601-mRNA-1"/>
    </source>
</evidence>
<organism evidence="4">
    <name type="scientific">Schistocephalus solidus</name>
    <name type="common">Tapeworm</name>
    <dbReference type="NCBI Taxonomy" id="70667"/>
    <lineage>
        <taxon>Eukaryota</taxon>
        <taxon>Metazoa</taxon>
        <taxon>Spiralia</taxon>
        <taxon>Lophotrochozoa</taxon>
        <taxon>Platyhelminthes</taxon>
        <taxon>Cestoda</taxon>
        <taxon>Eucestoda</taxon>
        <taxon>Diphyllobothriidea</taxon>
        <taxon>Diphyllobothriidae</taxon>
        <taxon>Schistocephalus</taxon>
    </lineage>
</organism>
<reference evidence="2 3" key="2">
    <citation type="submission" date="2018-11" db="EMBL/GenBank/DDBJ databases">
        <authorList>
            <consortium name="Pathogen Informatics"/>
        </authorList>
    </citation>
    <scope>NUCLEOTIDE SEQUENCE [LARGE SCALE GENOMIC DNA]</scope>
    <source>
        <strain evidence="2 3">NST_G2</strain>
    </source>
</reference>
<proteinExistence type="predicted"/>
<sequence length="150" mass="16782">MKQGCILVSTLCRLMFSVMLMGTHRDKRPGIRITYRMDGKLINQCGMHSQSRVSTATIHKLLFSNDCGLNASCDNFELRSHTDKMAVMHQTLPNTNQNAPRIHVNGAQLKAMYTLTYLGKNISLSTNVNDEVAHRIAKASQAFGRMQNVV</sequence>
<feature type="chain" id="PRO_5043141334" evidence="1">
    <location>
        <begin position="26"/>
        <end position="150"/>
    </location>
</feature>
<dbReference type="Proteomes" id="UP000275846">
    <property type="component" value="Unassembled WGS sequence"/>
</dbReference>
<name>A0A183SW35_SCHSO</name>
<dbReference type="WBParaSite" id="SSLN_0000876601-mRNA-1">
    <property type="protein sequence ID" value="SSLN_0000876601-mRNA-1"/>
    <property type="gene ID" value="SSLN_0000876601"/>
</dbReference>
<dbReference type="EMBL" id="UYSU01034648">
    <property type="protein sequence ID" value="VDL94818.1"/>
    <property type="molecule type" value="Genomic_DNA"/>
</dbReference>
<keyword evidence="3" id="KW-1185">Reference proteome</keyword>
<protein>
    <submittedName>
        <fullName evidence="2 4">Uncharacterized protein</fullName>
    </submittedName>
</protein>
<dbReference type="AlphaFoldDB" id="A0A183SW35"/>
<reference evidence="4" key="1">
    <citation type="submission" date="2016-06" db="UniProtKB">
        <authorList>
            <consortium name="WormBaseParasite"/>
        </authorList>
    </citation>
    <scope>IDENTIFICATION</scope>
</reference>
<feature type="signal peptide" evidence="1">
    <location>
        <begin position="1"/>
        <end position="25"/>
    </location>
</feature>
<evidence type="ECO:0000313" key="2">
    <source>
        <dbReference type="EMBL" id="VDL94818.1"/>
    </source>
</evidence>
<keyword evidence="1" id="KW-0732">Signal</keyword>